<keyword evidence="2" id="KW-1185">Reference proteome</keyword>
<evidence type="ECO:0000313" key="2">
    <source>
        <dbReference type="Proteomes" id="UP001310022"/>
    </source>
</evidence>
<gene>
    <name evidence="1" type="ORF">PEDI_45060</name>
</gene>
<dbReference type="AlphaFoldDB" id="A0AAN5AM26"/>
<accession>A0AAN5AM26</accession>
<organism evidence="1 2">
    <name type="scientific">Persicobacter diffluens</name>
    <dbReference type="NCBI Taxonomy" id="981"/>
    <lineage>
        <taxon>Bacteria</taxon>
        <taxon>Pseudomonadati</taxon>
        <taxon>Bacteroidota</taxon>
        <taxon>Cytophagia</taxon>
        <taxon>Cytophagales</taxon>
        <taxon>Persicobacteraceae</taxon>
        <taxon>Persicobacter</taxon>
    </lineage>
</organism>
<sequence>MKKFLLLASFLILLLTLVVMLSTERASDNAAFHAVNAHVYSDQERLAILKYFDQIDIRDDGTVVDKESGGAYFSKTETDIYVAAFSRYWLEQGFVMESRKGTQDGNTYLVPFSHPLKGTRAILVKRILMEYKIRIQ</sequence>
<name>A0AAN5AM26_9BACT</name>
<dbReference type="Proteomes" id="UP001310022">
    <property type="component" value="Unassembled WGS sequence"/>
</dbReference>
<protein>
    <submittedName>
        <fullName evidence="1">Uncharacterized protein</fullName>
    </submittedName>
</protein>
<dbReference type="RefSeq" id="WP_338239044.1">
    <property type="nucleotide sequence ID" value="NZ_BQKE01000003.1"/>
</dbReference>
<reference evidence="1 2" key="1">
    <citation type="submission" date="2021-12" db="EMBL/GenBank/DDBJ databases">
        <title>Genome sequencing of bacteria with rrn-lacking chromosome and rrn-plasmid.</title>
        <authorList>
            <person name="Anda M."/>
            <person name="Iwasaki W."/>
        </authorList>
    </citation>
    <scope>NUCLEOTIDE SEQUENCE [LARGE SCALE GENOMIC DNA]</scope>
    <source>
        <strain evidence="1 2">NBRC 15940</strain>
    </source>
</reference>
<evidence type="ECO:0000313" key="1">
    <source>
        <dbReference type="EMBL" id="GJM63954.1"/>
    </source>
</evidence>
<dbReference type="EMBL" id="BQKE01000003">
    <property type="protein sequence ID" value="GJM63954.1"/>
    <property type="molecule type" value="Genomic_DNA"/>
</dbReference>
<comment type="caution">
    <text evidence="1">The sequence shown here is derived from an EMBL/GenBank/DDBJ whole genome shotgun (WGS) entry which is preliminary data.</text>
</comment>
<proteinExistence type="predicted"/>